<gene>
    <name evidence="2" type="ORF">QBC34DRAFT_415100</name>
</gene>
<comment type="caution">
    <text evidence="2">The sequence shown here is derived from an EMBL/GenBank/DDBJ whole genome shotgun (WGS) entry which is preliminary data.</text>
</comment>
<evidence type="ECO:0000313" key="2">
    <source>
        <dbReference type="EMBL" id="KAK4444527.1"/>
    </source>
</evidence>
<evidence type="ECO:0000256" key="1">
    <source>
        <dbReference type="SAM" id="MobiDB-lite"/>
    </source>
</evidence>
<protein>
    <submittedName>
        <fullName evidence="2">Uncharacterized protein</fullName>
    </submittedName>
</protein>
<keyword evidence="3" id="KW-1185">Reference proteome</keyword>
<dbReference type="AlphaFoldDB" id="A0AAV9G8N1"/>
<evidence type="ECO:0000313" key="3">
    <source>
        <dbReference type="Proteomes" id="UP001321760"/>
    </source>
</evidence>
<accession>A0AAV9G8N1</accession>
<name>A0AAV9G8N1_9PEZI</name>
<organism evidence="2 3">
    <name type="scientific">Podospora aff. communis PSN243</name>
    <dbReference type="NCBI Taxonomy" id="3040156"/>
    <lineage>
        <taxon>Eukaryota</taxon>
        <taxon>Fungi</taxon>
        <taxon>Dikarya</taxon>
        <taxon>Ascomycota</taxon>
        <taxon>Pezizomycotina</taxon>
        <taxon>Sordariomycetes</taxon>
        <taxon>Sordariomycetidae</taxon>
        <taxon>Sordariales</taxon>
        <taxon>Podosporaceae</taxon>
        <taxon>Podospora</taxon>
    </lineage>
</organism>
<dbReference type="EMBL" id="MU865976">
    <property type="protein sequence ID" value="KAK4444527.1"/>
    <property type="molecule type" value="Genomic_DNA"/>
</dbReference>
<feature type="region of interest" description="Disordered" evidence="1">
    <location>
        <begin position="309"/>
        <end position="328"/>
    </location>
</feature>
<proteinExistence type="predicted"/>
<feature type="region of interest" description="Disordered" evidence="1">
    <location>
        <begin position="43"/>
        <end position="92"/>
    </location>
</feature>
<reference evidence="2" key="2">
    <citation type="submission" date="2023-05" db="EMBL/GenBank/DDBJ databases">
        <authorList>
            <consortium name="Lawrence Berkeley National Laboratory"/>
            <person name="Steindorff A."/>
            <person name="Hensen N."/>
            <person name="Bonometti L."/>
            <person name="Westerberg I."/>
            <person name="Brannstrom I.O."/>
            <person name="Guillou S."/>
            <person name="Cros-Aarteil S."/>
            <person name="Calhoun S."/>
            <person name="Haridas S."/>
            <person name="Kuo A."/>
            <person name="Mondo S."/>
            <person name="Pangilinan J."/>
            <person name="Riley R."/>
            <person name="Labutti K."/>
            <person name="Andreopoulos B."/>
            <person name="Lipzen A."/>
            <person name="Chen C."/>
            <person name="Yanf M."/>
            <person name="Daum C."/>
            <person name="Ng V."/>
            <person name="Clum A."/>
            <person name="Ohm R."/>
            <person name="Martin F."/>
            <person name="Silar P."/>
            <person name="Natvig D."/>
            <person name="Lalanne C."/>
            <person name="Gautier V."/>
            <person name="Ament-Velasquez S.L."/>
            <person name="Kruys A."/>
            <person name="Hutchinson M.I."/>
            <person name="Powell A.J."/>
            <person name="Barry K."/>
            <person name="Miller A.N."/>
            <person name="Grigoriev I.V."/>
            <person name="Debuchy R."/>
            <person name="Gladieux P."/>
            <person name="Thoren M.H."/>
            <person name="Johannesson H."/>
        </authorList>
    </citation>
    <scope>NUCLEOTIDE SEQUENCE</scope>
    <source>
        <strain evidence="2">PSN243</strain>
    </source>
</reference>
<reference evidence="2" key="1">
    <citation type="journal article" date="2023" name="Mol. Phylogenet. Evol.">
        <title>Genome-scale phylogeny and comparative genomics of the fungal order Sordariales.</title>
        <authorList>
            <person name="Hensen N."/>
            <person name="Bonometti L."/>
            <person name="Westerberg I."/>
            <person name="Brannstrom I.O."/>
            <person name="Guillou S."/>
            <person name="Cros-Aarteil S."/>
            <person name="Calhoun S."/>
            <person name="Haridas S."/>
            <person name="Kuo A."/>
            <person name="Mondo S."/>
            <person name="Pangilinan J."/>
            <person name="Riley R."/>
            <person name="LaButti K."/>
            <person name="Andreopoulos B."/>
            <person name="Lipzen A."/>
            <person name="Chen C."/>
            <person name="Yan M."/>
            <person name="Daum C."/>
            <person name="Ng V."/>
            <person name="Clum A."/>
            <person name="Steindorff A."/>
            <person name="Ohm R.A."/>
            <person name="Martin F."/>
            <person name="Silar P."/>
            <person name="Natvig D.O."/>
            <person name="Lalanne C."/>
            <person name="Gautier V."/>
            <person name="Ament-Velasquez S.L."/>
            <person name="Kruys A."/>
            <person name="Hutchinson M.I."/>
            <person name="Powell A.J."/>
            <person name="Barry K."/>
            <person name="Miller A.N."/>
            <person name="Grigoriev I.V."/>
            <person name="Debuchy R."/>
            <person name="Gladieux P."/>
            <person name="Hiltunen Thoren M."/>
            <person name="Johannesson H."/>
        </authorList>
    </citation>
    <scope>NUCLEOTIDE SEQUENCE</scope>
    <source>
        <strain evidence="2">PSN243</strain>
    </source>
</reference>
<sequence>MTGGFCMLYTEDLYLHVVEATTGPTWFFDADCPAPEVQGPTLYKYDPPAAPAEEVPKSPGPVFQVPSYTPPSPTKVSSDSPPYVHSGAQSKPTDDNKFIATYTYEQYELPTVIAEGYPPVTTGIPMEKGDPLPCMATAGPEHPFSLVNEAYLPLVSRTGSVGPLLQPTEAPAPDDPILNPMGMVLPPFFFKEVAGSPDLYDIVYEQTGEFVALNGNGEVILVPSSTGPSFSGDHITSVFSFDCRGTLYVTVDGAKYEWSTKGQSCSIVPSGSPKNNMKLLPVNIPKVPPTEQNIKRARELMEIHNGSKNKRVNTDHREPQCPSQPPGLVSGTKPGYELNQGNFCEDLNEWWGLSPFDFEGACVIQSLCFDQCSGWSFDGCVAAFSAAMYLSCLNEFDSWWDALEAAACAVQATVFVGFAATETGEKLYNKANEAMCRCFCSNPPDTCVFLDDKGDFSDKFYCANLKGSDSDNCGNCGRLCGANSACHGGVCGCPKDQCGTTCLDFRNNPNHCGKCNNPCNPAYCIDGSCYEPKPGECTPEQAVTNGKFETFSPTWKNWTLAPFPGTTLGAGMNMEPIAANYRFAEDKDPIMSIGFKANNIPAAGYHVLLSQKNVKMCSKFKYELTFALGFANQLNGEGVVSNADCKVRWLTGPPSAHNIDDGFQSSLSYSIGSSNPTFKTFGPWTLNVKPGQKGVTEAHGDLFIELSAVISCYQPPGGYGLFILTDVQMNPVGLAPTKRAETFGNETLGFPLIESREIAPTDMDALLKPFHGEFADVGLSRSSTKKR</sequence>
<dbReference type="Proteomes" id="UP001321760">
    <property type="component" value="Unassembled WGS sequence"/>
</dbReference>